<evidence type="ECO:0000256" key="3">
    <source>
        <dbReference type="ARBA" id="ARBA00010617"/>
    </source>
</evidence>
<evidence type="ECO:0000256" key="7">
    <source>
        <dbReference type="ARBA" id="ARBA00023004"/>
    </source>
</evidence>
<dbReference type="InterPro" id="IPR002401">
    <property type="entry name" value="Cyt_P450_E_grp-I"/>
</dbReference>
<evidence type="ECO:0000256" key="2">
    <source>
        <dbReference type="ARBA" id="ARBA00004370"/>
    </source>
</evidence>
<dbReference type="InterPro" id="IPR001128">
    <property type="entry name" value="Cyt_P450"/>
</dbReference>
<name>A0AAY4DF12_9TELE</name>
<comment type="subcellular location">
    <subcellularLocation>
        <location evidence="2">Membrane</location>
    </subcellularLocation>
</comment>
<keyword evidence="5 10" id="KW-0479">Metal-binding</keyword>
<keyword evidence="6 11" id="KW-0560">Oxidoreductase</keyword>
<dbReference type="PRINTS" id="PR00385">
    <property type="entry name" value="P450"/>
</dbReference>
<dbReference type="PRINTS" id="PR01686">
    <property type="entry name" value="EP450ICYP2D"/>
</dbReference>
<dbReference type="InterPro" id="IPR036396">
    <property type="entry name" value="Cyt_P450_sf"/>
</dbReference>
<organism evidence="12 13">
    <name type="scientific">Denticeps clupeoides</name>
    <name type="common">denticle herring</name>
    <dbReference type="NCBI Taxonomy" id="299321"/>
    <lineage>
        <taxon>Eukaryota</taxon>
        <taxon>Metazoa</taxon>
        <taxon>Chordata</taxon>
        <taxon>Craniata</taxon>
        <taxon>Vertebrata</taxon>
        <taxon>Euteleostomi</taxon>
        <taxon>Actinopterygii</taxon>
        <taxon>Neopterygii</taxon>
        <taxon>Teleostei</taxon>
        <taxon>Clupei</taxon>
        <taxon>Clupeiformes</taxon>
        <taxon>Denticipitoidei</taxon>
        <taxon>Denticipitidae</taxon>
        <taxon>Denticeps</taxon>
    </lineage>
</organism>
<sequence>MDPLALLEAVDLRQVLLFLLFFLLIADFLKNRKPPNYPPGPPALPFLGNVLNIDAKQPHVYLSKLSEVYGNVFGLRLGRDRVVFVTGYKLVKEALVTQADVFAERPDNPLGNRLYPGNCESGLFFSNGQSWKKQRRFALSTLRNLGLGKRTLELAICEESRCLLEELERQKGDAFNPARLLNNAVGNIICQLVFGRRFCYSDVTFQMILQNISETVHLQGSLWAQLYEAFPIIMKHLPGRHNNIFRNYETFTSFIRGEVEEHKKNLNPDSPRDYIDAFLIEMKHSSHEPVDGFHEFNLVLNSLDLFLAGTETTSTTLLWALLFLVKYPDVQEKVQAEIDSVIGQSRQPMMSDRPDMPYTDAVLHEVQRMGNIVPLNGLRVADRDTTLGGHFIPKGTTLLTILSSVLFDKSEWDSPERFNPGHFLDAEGRFRRPDAFIPFSAGKRVCLGEQLAKMELFLFFVSLFQKFRFSTSEGTELSMEGKVGVTRIPYPFKICAQPR</sequence>
<reference evidence="12" key="3">
    <citation type="submission" date="2025-09" db="UniProtKB">
        <authorList>
            <consortium name="Ensembl"/>
        </authorList>
    </citation>
    <scope>IDENTIFICATION</scope>
</reference>
<dbReference type="GeneTree" id="ENSGT00950000182879"/>
<dbReference type="InterPro" id="IPR008069">
    <property type="entry name" value="Cyt_P450_E_grp-I_CYP2D-like"/>
</dbReference>
<comment type="cofactor">
    <cofactor evidence="1 10">
        <name>heme</name>
        <dbReference type="ChEBI" id="CHEBI:30413"/>
    </cofactor>
</comment>
<dbReference type="PANTHER" id="PTHR24300">
    <property type="entry name" value="CYTOCHROME P450 508A4-RELATED"/>
    <property type="match status" value="1"/>
</dbReference>
<dbReference type="Proteomes" id="UP000694580">
    <property type="component" value="Chromosome 19"/>
</dbReference>
<dbReference type="InterPro" id="IPR050182">
    <property type="entry name" value="Cytochrome_P450_fam2"/>
</dbReference>
<dbReference type="GO" id="GO:0005737">
    <property type="term" value="C:cytoplasm"/>
    <property type="evidence" value="ECO:0007669"/>
    <property type="project" value="TreeGrafter"/>
</dbReference>
<dbReference type="GO" id="GO:0020037">
    <property type="term" value="F:heme binding"/>
    <property type="evidence" value="ECO:0007669"/>
    <property type="project" value="InterPro"/>
</dbReference>
<evidence type="ECO:0008006" key="14">
    <source>
        <dbReference type="Google" id="ProtNLM"/>
    </source>
</evidence>
<keyword evidence="8 11" id="KW-0503">Monooxygenase</keyword>
<dbReference type="AlphaFoldDB" id="A0AAY4DF12"/>
<evidence type="ECO:0000256" key="11">
    <source>
        <dbReference type="RuleBase" id="RU000461"/>
    </source>
</evidence>
<dbReference type="GO" id="GO:0005506">
    <property type="term" value="F:iron ion binding"/>
    <property type="evidence" value="ECO:0007669"/>
    <property type="project" value="InterPro"/>
</dbReference>
<dbReference type="Gene3D" id="1.10.630.10">
    <property type="entry name" value="Cytochrome P450"/>
    <property type="match status" value="1"/>
</dbReference>
<dbReference type="GO" id="GO:0016712">
    <property type="term" value="F:oxidoreductase activity, acting on paired donors, with incorporation or reduction of molecular oxygen, reduced flavin or flavoprotein as one donor, and incorporation of one atom of oxygen"/>
    <property type="evidence" value="ECO:0007669"/>
    <property type="project" value="InterPro"/>
</dbReference>
<keyword evidence="13" id="KW-1185">Reference proteome</keyword>
<dbReference type="CDD" id="cd11026">
    <property type="entry name" value="CYP2"/>
    <property type="match status" value="1"/>
</dbReference>
<evidence type="ECO:0000313" key="13">
    <source>
        <dbReference type="Proteomes" id="UP000694580"/>
    </source>
</evidence>
<dbReference type="SUPFAM" id="SSF48264">
    <property type="entry name" value="Cytochrome P450"/>
    <property type="match status" value="1"/>
</dbReference>
<dbReference type="Pfam" id="PF00067">
    <property type="entry name" value="p450"/>
    <property type="match status" value="1"/>
</dbReference>
<keyword evidence="4 10" id="KW-0349">Heme</keyword>
<evidence type="ECO:0000313" key="12">
    <source>
        <dbReference type="Ensembl" id="ENSDCDP00010044008.1"/>
    </source>
</evidence>
<dbReference type="GO" id="GO:0006805">
    <property type="term" value="P:xenobiotic metabolic process"/>
    <property type="evidence" value="ECO:0007669"/>
    <property type="project" value="TreeGrafter"/>
</dbReference>
<evidence type="ECO:0000256" key="8">
    <source>
        <dbReference type="ARBA" id="ARBA00023033"/>
    </source>
</evidence>
<evidence type="ECO:0000256" key="6">
    <source>
        <dbReference type="ARBA" id="ARBA00023002"/>
    </source>
</evidence>
<reference evidence="12" key="2">
    <citation type="submission" date="2025-08" db="UniProtKB">
        <authorList>
            <consortium name="Ensembl"/>
        </authorList>
    </citation>
    <scope>IDENTIFICATION</scope>
</reference>
<evidence type="ECO:0000256" key="1">
    <source>
        <dbReference type="ARBA" id="ARBA00001971"/>
    </source>
</evidence>
<accession>A0AAY4DF12</accession>
<evidence type="ECO:0000256" key="5">
    <source>
        <dbReference type="ARBA" id="ARBA00022723"/>
    </source>
</evidence>
<comment type="similarity">
    <text evidence="3 11">Belongs to the cytochrome P450 family.</text>
</comment>
<dbReference type="PANTHER" id="PTHR24300:SF177">
    <property type="entry name" value="CYTOCHROME P450 2J2"/>
    <property type="match status" value="1"/>
</dbReference>
<dbReference type="GO" id="GO:0016020">
    <property type="term" value="C:membrane"/>
    <property type="evidence" value="ECO:0007669"/>
    <property type="project" value="UniProtKB-SubCell"/>
</dbReference>
<dbReference type="GO" id="GO:0006082">
    <property type="term" value="P:organic acid metabolic process"/>
    <property type="evidence" value="ECO:0007669"/>
    <property type="project" value="TreeGrafter"/>
</dbReference>
<dbReference type="PRINTS" id="PR00463">
    <property type="entry name" value="EP450I"/>
</dbReference>
<dbReference type="PROSITE" id="PS00086">
    <property type="entry name" value="CYTOCHROME_P450"/>
    <property type="match status" value="1"/>
</dbReference>
<protein>
    <recommendedName>
        <fullName evidence="14">Cytochrome P450, family 2, subfamily N, polypeptide 13</fullName>
    </recommendedName>
</protein>
<keyword evidence="7 10" id="KW-0408">Iron</keyword>
<keyword evidence="9" id="KW-0472">Membrane</keyword>
<evidence type="ECO:0000256" key="10">
    <source>
        <dbReference type="PIRSR" id="PIRSR602401-1"/>
    </source>
</evidence>
<dbReference type="Ensembl" id="ENSDCDT00010054089.1">
    <property type="protein sequence ID" value="ENSDCDP00010044008.1"/>
    <property type="gene ID" value="ENSDCDG00010027327.1"/>
</dbReference>
<proteinExistence type="inferred from homology"/>
<evidence type="ECO:0000256" key="9">
    <source>
        <dbReference type="ARBA" id="ARBA00023136"/>
    </source>
</evidence>
<dbReference type="FunFam" id="1.10.630.10:FF:000004">
    <property type="entry name" value="cytochrome P450 2D15 isoform X1"/>
    <property type="match status" value="1"/>
</dbReference>
<feature type="binding site" description="axial binding residue" evidence="10">
    <location>
        <position position="446"/>
    </location>
    <ligand>
        <name>heme</name>
        <dbReference type="ChEBI" id="CHEBI:30413"/>
    </ligand>
    <ligandPart>
        <name>Fe</name>
        <dbReference type="ChEBI" id="CHEBI:18248"/>
    </ligandPart>
</feature>
<gene>
    <name evidence="12" type="primary">LOC114769447</name>
</gene>
<reference evidence="12 13" key="1">
    <citation type="submission" date="2020-06" db="EMBL/GenBank/DDBJ databases">
        <authorList>
            <consortium name="Wellcome Sanger Institute Data Sharing"/>
        </authorList>
    </citation>
    <scope>NUCLEOTIDE SEQUENCE [LARGE SCALE GENOMIC DNA]</scope>
</reference>
<evidence type="ECO:0000256" key="4">
    <source>
        <dbReference type="ARBA" id="ARBA00022617"/>
    </source>
</evidence>
<dbReference type="InterPro" id="IPR017972">
    <property type="entry name" value="Cyt_P450_CS"/>
</dbReference>